<evidence type="ECO:0000313" key="2">
    <source>
        <dbReference type="EMBL" id="KAK0634453.1"/>
    </source>
</evidence>
<keyword evidence="1" id="KW-0732">Signal</keyword>
<organism evidence="2 3">
    <name type="scientific">Bombardia bombarda</name>
    <dbReference type="NCBI Taxonomy" id="252184"/>
    <lineage>
        <taxon>Eukaryota</taxon>
        <taxon>Fungi</taxon>
        <taxon>Dikarya</taxon>
        <taxon>Ascomycota</taxon>
        <taxon>Pezizomycotina</taxon>
        <taxon>Sordariomycetes</taxon>
        <taxon>Sordariomycetidae</taxon>
        <taxon>Sordariales</taxon>
        <taxon>Lasiosphaeriaceae</taxon>
        <taxon>Bombardia</taxon>
    </lineage>
</organism>
<evidence type="ECO:0000313" key="3">
    <source>
        <dbReference type="Proteomes" id="UP001174934"/>
    </source>
</evidence>
<proteinExistence type="predicted"/>
<feature type="chain" id="PRO_5041359883" evidence="1">
    <location>
        <begin position="26"/>
        <end position="133"/>
    </location>
</feature>
<keyword evidence="3" id="KW-1185">Reference proteome</keyword>
<dbReference type="AlphaFoldDB" id="A0AA39XI59"/>
<evidence type="ECO:0000256" key="1">
    <source>
        <dbReference type="SAM" id="SignalP"/>
    </source>
</evidence>
<gene>
    <name evidence="2" type="ORF">B0T17DRAFT_502111</name>
</gene>
<comment type="caution">
    <text evidence="2">The sequence shown here is derived from an EMBL/GenBank/DDBJ whole genome shotgun (WGS) entry which is preliminary data.</text>
</comment>
<accession>A0AA39XI59</accession>
<dbReference type="EMBL" id="JAULSR010000001">
    <property type="protein sequence ID" value="KAK0634453.1"/>
    <property type="molecule type" value="Genomic_DNA"/>
</dbReference>
<dbReference type="Proteomes" id="UP001174934">
    <property type="component" value="Unassembled WGS sequence"/>
</dbReference>
<protein>
    <submittedName>
        <fullName evidence="2">Uncharacterized protein</fullName>
    </submittedName>
</protein>
<feature type="signal peptide" evidence="1">
    <location>
        <begin position="1"/>
        <end position="25"/>
    </location>
</feature>
<sequence>MIRASTLLKATIAFITAHLSSTALGLGCYRYGKTWQQFDKADGNPGLVSICQEICAAYTWKDFEPGETRAYCLNAANYQLRVDTVIRNLIAAEVSCTPFCLNACLTEAFGCSHGSEQNHNNFYFRLDPNGGAC</sequence>
<dbReference type="PROSITE" id="PS51257">
    <property type="entry name" value="PROKAR_LIPOPROTEIN"/>
    <property type="match status" value="1"/>
</dbReference>
<reference evidence="2" key="1">
    <citation type="submission" date="2023-06" db="EMBL/GenBank/DDBJ databases">
        <title>Genome-scale phylogeny and comparative genomics of the fungal order Sordariales.</title>
        <authorList>
            <consortium name="Lawrence Berkeley National Laboratory"/>
            <person name="Hensen N."/>
            <person name="Bonometti L."/>
            <person name="Westerberg I."/>
            <person name="Brannstrom I.O."/>
            <person name="Guillou S."/>
            <person name="Cros-Aarteil S."/>
            <person name="Calhoun S."/>
            <person name="Haridas S."/>
            <person name="Kuo A."/>
            <person name="Mondo S."/>
            <person name="Pangilinan J."/>
            <person name="Riley R."/>
            <person name="LaButti K."/>
            <person name="Andreopoulos B."/>
            <person name="Lipzen A."/>
            <person name="Chen C."/>
            <person name="Yanf M."/>
            <person name="Daum C."/>
            <person name="Ng V."/>
            <person name="Clum A."/>
            <person name="Steindorff A."/>
            <person name="Ohm R."/>
            <person name="Martin F."/>
            <person name="Silar P."/>
            <person name="Natvig D."/>
            <person name="Lalanne C."/>
            <person name="Gautier V."/>
            <person name="Ament-velasquez S.L."/>
            <person name="Kruys A."/>
            <person name="Hutchinson M.I."/>
            <person name="Powell A.J."/>
            <person name="Barry K."/>
            <person name="Miller A.N."/>
            <person name="Grigoriev I.V."/>
            <person name="Debuchy R."/>
            <person name="Gladieux P."/>
            <person name="Thoren M.H."/>
            <person name="Johannesson H."/>
        </authorList>
    </citation>
    <scope>NUCLEOTIDE SEQUENCE</scope>
    <source>
        <strain evidence="2">SMH3391-2</strain>
    </source>
</reference>
<name>A0AA39XI59_9PEZI</name>